<protein>
    <submittedName>
        <fullName evidence="3">Uncharacterized protein</fullName>
    </submittedName>
</protein>
<name>A0A1G5E2J8_LEGMI</name>
<accession>A0A1G5E2J8</accession>
<dbReference type="Proteomes" id="UP000182998">
    <property type="component" value="Unassembled WGS sequence"/>
</dbReference>
<evidence type="ECO:0000256" key="1">
    <source>
        <dbReference type="SAM" id="MobiDB-lite"/>
    </source>
</evidence>
<evidence type="ECO:0000256" key="2">
    <source>
        <dbReference type="SAM" id="SignalP"/>
    </source>
</evidence>
<comment type="caution">
    <text evidence="3">The sequence shown here is derived from an EMBL/GenBank/DDBJ whole genome shotgun (WGS) entry which is preliminary data.</text>
</comment>
<gene>
    <name evidence="3" type="ORF">SAMN02982997_01081</name>
</gene>
<feature type="region of interest" description="Disordered" evidence="1">
    <location>
        <begin position="27"/>
        <end position="94"/>
    </location>
</feature>
<keyword evidence="4" id="KW-1185">Reference proteome</keyword>
<dbReference type="EMBL" id="FMVN01000005">
    <property type="protein sequence ID" value="SCY20970.1"/>
    <property type="molecule type" value="Genomic_DNA"/>
</dbReference>
<dbReference type="RefSeq" id="WP_064102983.1">
    <property type="nucleotide sequence ID" value="NZ_CP020614.1"/>
</dbReference>
<sequence>MKRIVLLSSLLFSLGSWAAQAVVSPSSPSVHHHKRNASSHNHHHEHQAVTVPVTPHHHGHQFAVPNTTRKPAYVKKTKPSHQSNRADLHAHGHD</sequence>
<organism evidence="3 4">
    <name type="scientific">Legionella micdadei</name>
    <name type="common">Tatlockia micdadei</name>
    <dbReference type="NCBI Taxonomy" id="451"/>
    <lineage>
        <taxon>Bacteria</taxon>
        <taxon>Pseudomonadati</taxon>
        <taxon>Pseudomonadota</taxon>
        <taxon>Gammaproteobacteria</taxon>
        <taxon>Legionellales</taxon>
        <taxon>Legionellaceae</taxon>
        <taxon>Legionella</taxon>
    </lineage>
</organism>
<feature type="chain" id="PRO_5045431635" evidence="2">
    <location>
        <begin position="19"/>
        <end position="94"/>
    </location>
</feature>
<evidence type="ECO:0000313" key="4">
    <source>
        <dbReference type="Proteomes" id="UP000182998"/>
    </source>
</evidence>
<reference evidence="3 4" key="1">
    <citation type="submission" date="2016-10" db="EMBL/GenBank/DDBJ databases">
        <authorList>
            <person name="Varghese N."/>
            <person name="Submissions S."/>
        </authorList>
    </citation>
    <scope>NUCLEOTIDE SEQUENCE [LARGE SCALE GENOMIC DNA]</scope>
    <source>
        <strain evidence="3 4">ATCC 33218</strain>
    </source>
</reference>
<feature type="compositionally biased region" description="Basic residues" evidence="1">
    <location>
        <begin position="30"/>
        <end position="45"/>
    </location>
</feature>
<proteinExistence type="predicted"/>
<evidence type="ECO:0000313" key="3">
    <source>
        <dbReference type="EMBL" id="SCY20970.1"/>
    </source>
</evidence>
<keyword evidence="2" id="KW-0732">Signal</keyword>
<feature type="signal peptide" evidence="2">
    <location>
        <begin position="1"/>
        <end position="18"/>
    </location>
</feature>
<feature type="compositionally biased region" description="Basic and acidic residues" evidence="1">
    <location>
        <begin position="84"/>
        <end position="94"/>
    </location>
</feature>